<dbReference type="PANTHER" id="PTHR33119">
    <property type="entry name" value="IFI3P"/>
    <property type="match status" value="1"/>
</dbReference>
<keyword evidence="4" id="KW-1185">Reference proteome</keyword>
<evidence type="ECO:0000259" key="2">
    <source>
        <dbReference type="Pfam" id="PF21666"/>
    </source>
</evidence>
<reference evidence="3" key="1">
    <citation type="submission" date="2023-03" db="EMBL/GenBank/DDBJ databases">
        <title>Massive genome expansion in bonnet fungi (Mycena s.s.) driven by repeated elements and novel gene families across ecological guilds.</title>
        <authorList>
            <consortium name="Lawrence Berkeley National Laboratory"/>
            <person name="Harder C.B."/>
            <person name="Miyauchi S."/>
            <person name="Viragh M."/>
            <person name="Kuo A."/>
            <person name="Thoen E."/>
            <person name="Andreopoulos B."/>
            <person name="Lu D."/>
            <person name="Skrede I."/>
            <person name="Drula E."/>
            <person name="Henrissat B."/>
            <person name="Morin E."/>
            <person name="Kohler A."/>
            <person name="Barry K."/>
            <person name="LaButti K."/>
            <person name="Morin E."/>
            <person name="Salamov A."/>
            <person name="Lipzen A."/>
            <person name="Mereny Z."/>
            <person name="Hegedus B."/>
            <person name="Baldrian P."/>
            <person name="Stursova M."/>
            <person name="Weitz H."/>
            <person name="Taylor A."/>
            <person name="Grigoriev I.V."/>
            <person name="Nagy L.G."/>
            <person name="Martin F."/>
            <person name="Kauserud H."/>
        </authorList>
    </citation>
    <scope>NUCLEOTIDE SEQUENCE</scope>
    <source>
        <strain evidence="3">CBHHK002</strain>
    </source>
</reference>
<organism evidence="3 4">
    <name type="scientific">Mycena albidolilacea</name>
    <dbReference type="NCBI Taxonomy" id="1033008"/>
    <lineage>
        <taxon>Eukaryota</taxon>
        <taxon>Fungi</taxon>
        <taxon>Dikarya</taxon>
        <taxon>Basidiomycota</taxon>
        <taxon>Agaricomycotina</taxon>
        <taxon>Agaricomycetes</taxon>
        <taxon>Agaricomycetidae</taxon>
        <taxon>Agaricales</taxon>
        <taxon>Marasmiineae</taxon>
        <taxon>Mycenaceae</taxon>
        <taxon>Mycena</taxon>
    </lineage>
</organism>
<dbReference type="Pfam" id="PF14033">
    <property type="entry name" value="DUF4246"/>
    <property type="match status" value="1"/>
</dbReference>
<dbReference type="AlphaFoldDB" id="A0AAD6ZHR6"/>
<feature type="domain" description="DUF4246" evidence="1">
    <location>
        <begin position="86"/>
        <end position="510"/>
    </location>
</feature>
<proteinExistence type="predicted"/>
<feature type="domain" description="DUF4246" evidence="2">
    <location>
        <begin position="16"/>
        <end position="70"/>
    </location>
</feature>
<accession>A0AAD6ZHR6</accession>
<dbReference type="EMBL" id="JARIHO010000049">
    <property type="protein sequence ID" value="KAJ7321843.1"/>
    <property type="molecule type" value="Genomic_DNA"/>
</dbReference>
<dbReference type="Proteomes" id="UP001218218">
    <property type="component" value="Unassembled WGS sequence"/>
</dbReference>
<dbReference type="InterPro" id="IPR025340">
    <property type="entry name" value="DUF4246"/>
</dbReference>
<comment type="caution">
    <text evidence="3">The sequence shown here is derived from an EMBL/GenBank/DDBJ whole genome shotgun (WGS) entry which is preliminary data.</text>
</comment>
<sequence>MSETQVCNQADWVLTSPFKSEWGEEEREFGRPPRRLAELRMYALSWAIRIKPDWQRKASDPETLSKWRQEALDQQSPLEYDKRLTEKMVDYVLAELAGYAKIADNTRGIERGCFDAIWYSDRLISDDVTERLKIAVGVLENLPDSGRDWHPGSNEQVLDLVHPSLYCIVYNRTHAYDPHKPRVPANFLPVIVPTFGDDDSEADWSISSAFCWLPPDFSVGLDGSVKLVSPYINNLHPEKHQALYRVIEEILSSFILMFDRVLGDNDDENPLACDGQRLEAEQCIWGDEGPEDGGPTYDEYLEELVLGEGEEPPDEDEWYNSIRDEWKQSKKILPEAVAYEGQLEQTLSKISLRGRTIQCIAKLANIHLTPDRPEYEGGSWHVEGMANEHIVASGIYYYDEENITDARLSFRVPTRQPEYHVDREDHDCVHTLYGFASKGWCVQELGKMVTKEGRALSWPNQYQHRVSPFKLSDPSKPGHRKILAIFLVDPTIKHIPSATAVPPQQAEWASAALQEAHQDSGSRAARLPQEVVDLVKGRLPTTFMTLREAEEYRLALMKERTVFVEKYKDTACGVQMNMCEH</sequence>
<dbReference type="PANTHER" id="PTHR33119:SF1">
    <property type="entry name" value="FE2OG DIOXYGENASE DOMAIN-CONTAINING PROTEIN"/>
    <property type="match status" value="1"/>
</dbReference>
<dbReference type="Pfam" id="PF21666">
    <property type="entry name" value="DUF4246_N"/>
    <property type="match status" value="1"/>
</dbReference>
<gene>
    <name evidence="3" type="ORF">DFH08DRAFT_1085732</name>
</gene>
<protein>
    <submittedName>
        <fullName evidence="3">Uncharacterized protein</fullName>
    </submittedName>
</protein>
<evidence type="ECO:0000313" key="3">
    <source>
        <dbReference type="EMBL" id="KAJ7321843.1"/>
    </source>
</evidence>
<dbReference type="InterPro" id="IPR049192">
    <property type="entry name" value="DUF4246_C"/>
</dbReference>
<evidence type="ECO:0000259" key="1">
    <source>
        <dbReference type="Pfam" id="PF14033"/>
    </source>
</evidence>
<evidence type="ECO:0000313" key="4">
    <source>
        <dbReference type="Proteomes" id="UP001218218"/>
    </source>
</evidence>
<name>A0AAD6ZHR6_9AGAR</name>
<dbReference type="InterPro" id="IPR049207">
    <property type="entry name" value="DUF4246_N"/>
</dbReference>